<gene>
    <name evidence="3" type="ORF">SEPCBS57363_005968</name>
</gene>
<feature type="compositionally biased region" description="Low complexity" evidence="1">
    <location>
        <begin position="173"/>
        <end position="184"/>
    </location>
</feature>
<feature type="region of interest" description="Disordered" evidence="1">
    <location>
        <begin position="1"/>
        <end position="39"/>
    </location>
</feature>
<feature type="compositionally biased region" description="Low complexity" evidence="1">
    <location>
        <begin position="308"/>
        <end position="321"/>
    </location>
</feature>
<evidence type="ECO:0000259" key="2">
    <source>
        <dbReference type="PROSITE" id="PS50188"/>
    </source>
</evidence>
<dbReference type="Proteomes" id="UP001642501">
    <property type="component" value="Unassembled WGS sequence"/>
</dbReference>
<evidence type="ECO:0000256" key="1">
    <source>
        <dbReference type="SAM" id="MobiDB-lite"/>
    </source>
</evidence>
<feature type="compositionally biased region" description="Polar residues" evidence="1">
    <location>
        <begin position="244"/>
        <end position="259"/>
    </location>
</feature>
<feature type="region of interest" description="Disordered" evidence="1">
    <location>
        <begin position="302"/>
        <end position="324"/>
    </location>
</feature>
<dbReference type="Gene3D" id="2.60.120.920">
    <property type="match status" value="1"/>
</dbReference>
<dbReference type="PROSITE" id="PS50188">
    <property type="entry name" value="B302_SPRY"/>
    <property type="match status" value="1"/>
</dbReference>
<evidence type="ECO:0000313" key="3">
    <source>
        <dbReference type="EMBL" id="CAK7274062.1"/>
    </source>
</evidence>
<dbReference type="SMART" id="SM00449">
    <property type="entry name" value="SPRY"/>
    <property type="match status" value="1"/>
</dbReference>
<evidence type="ECO:0000313" key="4">
    <source>
        <dbReference type="Proteomes" id="UP001642501"/>
    </source>
</evidence>
<reference evidence="3 4" key="1">
    <citation type="submission" date="2024-01" db="EMBL/GenBank/DDBJ databases">
        <authorList>
            <person name="Allen C."/>
            <person name="Tagirdzhanova G."/>
        </authorList>
    </citation>
    <scope>NUCLEOTIDE SEQUENCE [LARGE SCALE GENOMIC DNA]</scope>
    <source>
        <strain evidence="3 4">CBS 573.63</strain>
    </source>
</reference>
<sequence>MQSNNSGGYGRSSATFQHLLNSNDGDGSDGNSIHNGVGNRSTSSLRLPYGSYSLNSSSPYLAGAETESLWTGGNSTSDNSLLRPLGSRNAQLPSFSRAFEPFLRGPTSDSNWPVVPSSNTSFFAPSYLRDSVYVQRLEDQYKAKMQANRETIRQQEQLAWQVPTNAHGTTLMTASDPSATAARRASTRSMRRGSLDEEAVDSLGTYASLTNISIANAPTIPGDSKLLLSNPDMVRDLDDRETDQNSATGHEKGTSNSTGSGAGEDDDDETMTPLPSRWATDDKAAPLDVLSDGLSVKLSSLQPANDHSQQSSSSAAQEGSSVRADHFMPPQCGIYYFETTILSDKREEYTIAIGFCETTAKLTRPPGWERGSWAYHSDDGNAFTESTTGKRYGPPFGAGDVVGCGVNFRTDTAFFTKNGKDLGA</sequence>
<feature type="compositionally biased region" description="Polar residues" evidence="1">
    <location>
        <begin position="1"/>
        <end position="20"/>
    </location>
</feature>
<dbReference type="InterPro" id="IPR013320">
    <property type="entry name" value="ConA-like_dom_sf"/>
</dbReference>
<feature type="region of interest" description="Disordered" evidence="1">
    <location>
        <begin position="236"/>
        <end position="284"/>
    </location>
</feature>
<keyword evidence="4" id="KW-1185">Reference proteome</keyword>
<feature type="domain" description="B30.2/SPRY" evidence="2">
    <location>
        <begin position="256"/>
        <end position="424"/>
    </location>
</feature>
<dbReference type="InterPro" id="IPR043136">
    <property type="entry name" value="B30.2/SPRY_sf"/>
</dbReference>
<organism evidence="3 4">
    <name type="scientific">Sporothrix epigloea</name>
    <dbReference type="NCBI Taxonomy" id="1892477"/>
    <lineage>
        <taxon>Eukaryota</taxon>
        <taxon>Fungi</taxon>
        <taxon>Dikarya</taxon>
        <taxon>Ascomycota</taxon>
        <taxon>Pezizomycotina</taxon>
        <taxon>Sordariomycetes</taxon>
        <taxon>Sordariomycetidae</taxon>
        <taxon>Ophiostomatales</taxon>
        <taxon>Ophiostomataceae</taxon>
        <taxon>Sporothrix</taxon>
    </lineage>
</organism>
<feature type="compositionally biased region" description="Low complexity" evidence="1">
    <location>
        <begin position="21"/>
        <end position="32"/>
    </location>
</feature>
<dbReference type="SUPFAM" id="SSF49899">
    <property type="entry name" value="Concanavalin A-like lectins/glucanases"/>
    <property type="match status" value="1"/>
</dbReference>
<protein>
    <recommendedName>
        <fullName evidence="2">B30.2/SPRY domain-containing protein</fullName>
    </recommendedName>
</protein>
<dbReference type="InterPro" id="IPR001870">
    <property type="entry name" value="B30.2/SPRY"/>
</dbReference>
<dbReference type="PANTHER" id="PTHR12864">
    <property type="entry name" value="RAN BINDING PROTEIN 9-RELATED"/>
    <property type="match status" value="1"/>
</dbReference>
<feature type="region of interest" description="Disordered" evidence="1">
    <location>
        <begin position="168"/>
        <end position="196"/>
    </location>
</feature>
<dbReference type="EMBL" id="CAWUOM010000153">
    <property type="protein sequence ID" value="CAK7274062.1"/>
    <property type="molecule type" value="Genomic_DNA"/>
</dbReference>
<proteinExistence type="predicted"/>
<dbReference type="InterPro" id="IPR050618">
    <property type="entry name" value="Ubq-SigPath_Reg"/>
</dbReference>
<dbReference type="InterPro" id="IPR003877">
    <property type="entry name" value="SPRY_dom"/>
</dbReference>
<name>A0ABP0E3M7_9PEZI</name>
<comment type="caution">
    <text evidence="3">The sequence shown here is derived from an EMBL/GenBank/DDBJ whole genome shotgun (WGS) entry which is preliminary data.</text>
</comment>
<dbReference type="Pfam" id="PF00622">
    <property type="entry name" value="SPRY"/>
    <property type="match status" value="1"/>
</dbReference>
<accession>A0ABP0E3M7</accession>